<protein>
    <recommendedName>
        <fullName evidence="10">Molybdenum transport system permease</fullName>
    </recommendedName>
</protein>
<dbReference type="CDD" id="cd06261">
    <property type="entry name" value="TM_PBP2"/>
    <property type="match status" value="1"/>
</dbReference>
<dbReference type="InterPro" id="IPR035906">
    <property type="entry name" value="MetI-like_sf"/>
</dbReference>
<evidence type="ECO:0000256" key="7">
    <source>
        <dbReference type="ARBA" id="ARBA00022989"/>
    </source>
</evidence>
<dbReference type="InterPro" id="IPR000515">
    <property type="entry name" value="MetI-like"/>
</dbReference>
<feature type="transmembrane region" description="Helical" evidence="9">
    <location>
        <begin position="145"/>
        <end position="167"/>
    </location>
</feature>
<evidence type="ECO:0000313" key="13">
    <source>
        <dbReference type="Proteomes" id="UP001075387"/>
    </source>
</evidence>
<evidence type="ECO:0000256" key="6">
    <source>
        <dbReference type="ARBA" id="ARBA00022692"/>
    </source>
</evidence>
<comment type="function">
    <text evidence="10">Part of the binding-protein-dependent transport system for molybdenum; probably responsible for the translocation of the substrate across the membrane.</text>
</comment>
<feature type="transmembrane region" description="Helical" evidence="9">
    <location>
        <begin position="20"/>
        <end position="46"/>
    </location>
</feature>
<gene>
    <name evidence="12" type="primary">modB</name>
    <name evidence="12" type="ORF">MOD07_17335</name>
</gene>
<evidence type="ECO:0000256" key="8">
    <source>
        <dbReference type="ARBA" id="ARBA00023136"/>
    </source>
</evidence>
<proteinExistence type="inferred from homology"/>
<dbReference type="EMBL" id="JALAQA010000008">
    <property type="protein sequence ID" value="MCY8511302.1"/>
    <property type="molecule type" value="Genomic_DNA"/>
</dbReference>
<reference evidence="12" key="1">
    <citation type="submission" date="2022-02" db="EMBL/GenBank/DDBJ databases">
        <title>Crop Bioprotection Bacillus Genome Sequencing.</title>
        <authorList>
            <person name="Dunlap C."/>
        </authorList>
    </citation>
    <scope>NUCLEOTIDE SEQUENCE</scope>
    <source>
        <strain evidence="12">CK3O2B-54A</strain>
    </source>
</reference>
<dbReference type="GO" id="GO:0005886">
    <property type="term" value="C:plasma membrane"/>
    <property type="evidence" value="ECO:0007669"/>
    <property type="project" value="UniProtKB-SubCell"/>
</dbReference>
<evidence type="ECO:0000259" key="11">
    <source>
        <dbReference type="PROSITE" id="PS50928"/>
    </source>
</evidence>
<keyword evidence="6 9" id="KW-0812">Transmembrane</keyword>
<feature type="transmembrane region" description="Helical" evidence="9">
    <location>
        <begin position="99"/>
        <end position="117"/>
    </location>
</feature>
<evidence type="ECO:0000256" key="1">
    <source>
        <dbReference type="ARBA" id="ARBA00004651"/>
    </source>
</evidence>
<evidence type="ECO:0000256" key="3">
    <source>
        <dbReference type="ARBA" id="ARBA00022448"/>
    </source>
</evidence>
<keyword evidence="4 10" id="KW-1003">Cell membrane</keyword>
<comment type="similarity">
    <text evidence="2 10">Belongs to the binding-protein-dependent transport system permease family. CysTW subfamily.</text>
</comment>
<evidence type="ECO:0000256" key="4">
    <source>
        <dbReference type="ARBA" id="ARBA00022475"/>
    </source>
</evidence>
<dbReference type="FunFam" id="1.10.3720.10:FF:000050">
    <property type="entry name" value="Molybdenum transport system permease"/>
    <property type="match status" value="1"/>
</dbReference>
<dbReference type="GO" id="GO:0015098">
    <property type="term" value="F:molybdate ion transmembrane transporter activity"/>
    <property type="evidence" value="ECO:0007669"/>
    <property type="project" value="UniProtKB-UniRule"/>
</dbReference>
<dbReference type="SUPFAM" id="SSF161098">
    <property type="entry name" value="MetI-like"/>
    <property type="match status" value="1"/>
</dbReference>
<dbReference type="PANTHER" id="PTHR30183:SF3">
    <property type="entry name" value="MOLYBDENUM TRANSPORT SYSTEM PERMEASE PROTEIN MODB"/>
    <property type="match status" value="1"/>
</dbReference>
<dbReference type="PROSITE" id="PS50928">
    <property type="entry name" value="ABC_TM1"/>
    <property type="match status" value="1"/>
</dbReference>
<sequence>MRNMVLLLHNTSTSEFFTPVALSFQVAAVAGIAVIILGTLAGAWMARASFFGKTALETIFMLPLVLPPTVVGFILIVIFGKHSFIGQAIEWIFHQPVIFTWWAAVIASAIVAFPLMYQSAKTGFSDIDPDIEGAAMVDGASRWKVFIHISIPLAYPSLLTGSILSLARALGEFGATLMFAGNIPGVTQTLPTAIYVALDSGNNTLAWAWVICIIVISFLMLFLIQLKKTHEKTPRT</sequence>
<dbReference type="Gene3D" id="1.10.3720.10">
    <property type="entry name" value="MetI-like"/>
    <property type="match status" value="1"/>
</dbReference>
<dbReference type="Pfam" id="PF00528">
    <property type="entry name" value="BPD_transp_1"/>
    <property type="match status" value="1"/>
</dbReference>
<feature type="transmembrane region" description="Helical" evidence="9">
    <location>
        <begin position="206"/>
        <end position="226"/>
    </location>
</feature>
<evidence type="ECO:0000313" key="12">
    <source>
        <dbReference type="EMBL" id="MCY8511302.1"/>
    </source>
</evidence>
<evidence type="ECO:0000256" key="2">
    <source>
        <dbReference type="ARBA" id="ARBA00007069"/>
    </source>
</evidence>
<dbReference type="PANTHER" id="PTHR30183">
    <property type="entry name" value="MOLYBDENUM TRANSPORT SYSTEM PERMEASE PROTEIN MODB"/>
    <property type="match status" value="1"/>
</dbReference>
<dbReference type="RefSeq" id="WP_268447208.1">
    <property type="nucleotide sequence ID" value="NZ_JALAQA010000008.1"/>
</dbReference>
<comment type="caution">
    <text evidence="12">The sequence shown here is derived from an EMBL/GenBank/DDBJ whole genome shotgun (WGS) entry which is preliminary data.</text>
</comment>
<keyword evidence="7 9" id="KW-1133">Transmembrane helix</keyword>
<organism evidence="12 13">
    <name type="scientific">Bacillus mojavensis</name>
    <dbReference type="NCBI Taxonomy" id="72360"/>
    <lineage>
        <taxon>Bacteria</taxon>
        <taxon>Bacillati</taxon>
        <taxon>Bacillota</taxon>
        <taxon>Bacilli</taxon>
        <taxon>Bacillales</taxon>
        <taxon>Bacillaceae</taxon>
        <taxon>Bacillus</taxon>
    </lineage>
</organism>
<keyword evidence="3 9" id="KW-0813">Transport</keyword>
<evidence type="ECO:0000256" key="9">
    <source>
        <dbReference type="RuleBase" id="RU363032"/>
    </source>
</evidence>
<evidence type="ECO:0000256" key="5">
    <source>
        <dbReference type="ARBA" id="ARBA00022505"/>
    </source>
</evidence>
<feature type="transmembrane region" description="Helical" evidence="9">
    <location>
        <begin position="58"/>
        <end position="79"/>
    </location>
</feature>
<evidence type="ECO:0000256" key="10">
    <source>
        <dbReference type="RuleBase" id="RU365097"/>
    </source>
</evidence>
<comment type="subcellular location">
    <subcellularLocation>
        <location evidence="1 9">Cell membrane</location>
        <topology evidence="1 9">Multi-pass membrane protein</topology>
    </subcellularLocation>
</comment>
<dbReference type="AlphaFoldDB" id="A0AAP3CTU8"/>
<keyword evidence="8 9" id="KW-0472">Membrane</keyword>
<name>A0AAP3CTU8_BACMO</name>
<keyword evidence="5 10" id="KW-0500">Molybdenum</keyword>
<dbReference type="NCBIfam" id="TIGR02141">
    <property type="entry name" value="modB_ABC"/>
    <property type="match status" value="1"/>
</dbReference>
<feature type="domain" description="ABC transmembrane type-1" evidence="11">
    <location>
        <begin position="20"/>
        <end position="224"/>
    </location>
</feature>
<accession>A0AAP3CTU8</accession>
<dbReference type="InterPro" id="IPR011867">
    <property type="entry name" value="ModB_ABC"/>
</dbReference>
<dbReference type="Proteomes" id="UP001075387">
    <property type="component" value="Unassembled WGS sequence"/>
</dbReference>